<accession>D6LHD5</accession>
<proteinExistence type="predicted"/>
<dbReference type="GO" id="GO:0003677">
    <property type="term" value="F:DNA binding"/>
    <property type="evidence" value="ECO:0007669"/>
    <property type="project" value="InterPro"/>
</dbReference>
<evidence type="ECO:0008006" key="3">
    <source>
        <dbReference type="Google" id="ProtNLM"/>
    </source>
</evidence>
<dbReference type="EMBL" id="GG770383">
    <property type="protein sequence ID" value="EFG27811.2"/>
    <property type="molecule type" value="Genomic_DNA"/>
</dbReference>
<dbReference type="Gene3D" id="1.10.260.40">
    <property type="entry name" value="lambda repressor-like DNA-binding domains"/>
    <property type="match status" value="1"/>
</dbReference>
<dbReference type="AlphaFoldDB" id="D6LHD5"/>
<dbReference type="RefSeq" id="WP_008821090.1">
    <property type="nucleotide sequence ID" value="NZ_GG770383.1"/>
</dbReference>
<dbReference type="InterPro" id="IPR010982">
    <property type="entry name" value="Lambda_DNA-bd_dom_sf"/>
</dbReference>
<dbReference type="SUPFAM" id="SSF47413">
    <property type="entry name" value="lambda repressor-like DNA-binding domains"/>
    <property type="match status" value="1"/>
</dbReference>
<protein>
    <recommendedName>
        <fullName evidence="3">XRE family transcriptional regulator</fullName>
    </recommendedName>
</protein>
<name>D6LHD5_9FUSO</name>
<dbReference type="Proteomes" id="UP000003964">
    <property type="component" value="Unassembled WGS sequence"/>
</dbReference>
<gene>
    <name evidence="1" type="ORF">HMPREF0400_01141</name>
</gene>
<sequence length="46" mass="5625">MLEKKIKELRKVKRYSKQEMPDLLEIKKITYFKYESGEIEVTLSIF</sequence>
<evidence type="ECO:0000313" key="1">
    <source>
        <dbReference type="EMBL" id="EFG27811.2"/>
    </source>
</evidence>
<organism evidence="1 2">
    <name type="scientific">Fusobacterium periodonticum 1_1_41FAA</name>
    <dbReference type="NCBI Taxonomy" id="469621"/>
    <lineage>
        <taxon>Bacteria</taxon>
        <taxon>Fusobacteriati</taxon>
        <taxon>Fusobacteriota</taxon>
        <taxon>Fusobacteriia</taxon>
        <taxon>Fusobacteriales</taxon>
        <taxon>Fusobacteriaceae</taxon>
        <taxon>Fusobacterium</taxon>
    </lineage>
</organism>
<reference evidence="1 2" key="1">
    <citation type="submission" date="2010-03" db="EMBL/GenBank/DDBJ databases">
        <title>The Genome Sequence of Fusobacterium sp. 1_1_41FAA.</title>
        <authorList>
            <consortium name="The Broad Institute Genome Sequencing Platform"/>
            <person name="Ward D."/>
            <person name="Earl A."/>
            <person name="Feldgarden M."/>
            <person name="Gevers D."/>
            <person name="Young S.K."/>
            <person name="Zeng Q."/>
            <person name="Koehrsen M."/>
            <person name="Alvarado L."/>
            <person name="Berlin A."/>
            <person name="Borenstein D."/>
            <person name="Chapman S."/>
            <person name="Chen Z."/>
            <person name="Engels R."/>
            <person name="Freedman E."/>
            <person name="Gellesch M."/>
            <person name="Goldberg J."/>
            <person name="Griggs A."/>
            <person name="Gujja S."/>
            <person name="Heilman E."/>
            <person name="Heiman D."/>
            <person name="Hepburn T."/>
            <person name="Howarth C."/>
            <person name="Jen D."/>
            <person name="Larson L."/>
            <person name="Mehta T."/>
            <person name="Park D."/>
            <person name="Pearson M."/>
            <person name="Richards J."/>
            <person name="Roberts A."/>
            <person name="Saif S."/>
            <person name="Shea T."/>
            <person name="Shenoy N."/>
            <person name="Sisk P."/>
            <person name="Stolte C."/>
            <person name="Sykes S."/>
            <person name="Walk T."/>
            <person name="White J."/>
            <person name="Yandava C."/>
            <person name="Strauss J.C."/>
            <person name="Ambrose C.E."/>
            <person name="Allen-Vercoe E."/>
            <person name="Haas B."/>
            <person name="Henn M.R."/>
            <person name="Nusbaum C."/>
            <person name="Birren B."/>
        </authorList>
    </citation>
    <scope>NUCLEOTIDE SEQUENCE [LARGE SCALE GENOMIC DNA]</scope>
    <source>
        <strain evidence="1 2">1_1_41FAA</strain>
    </source>
</reference>
<evidence type="ECO:0000313" key="2">
    <source>
        <dbReference type="Proteomes" id="UP000003964"/>
    </source>
</evidence>